<dbReference type="PANTHER" id="PTHR12169:SF6">
    <property type="entry name" value="AFG1-LIKE ATPASE"/>
    <property type="match status" value="1"/>
</dbReference>
<dbReference type="NCBIfam" id="NF040713">
    <property type="entry name" value="ZapE"/>
    <property type="match status" value="1"/>
</dbReference>
<dbReference type="EMBL" id="JAVFWL010000001">
    <property type="protein sequence ID" value="KAK6730922.1"/>
    <property type="molecule type" value="Genomic_DNA"/>
</dbReference>
<dbReference type="InterPro" id="IPR027417">
    <property type="entry name" value="P-loop_NTPase"/>
</dbReference>
<evidence type="ECO:0000256" key="2">
    <source>
        <dbReference type="ARBA" id="ARBA00022741"/>
    </source>
</evidence>
<organism evidence="4 5">
    <name type="scientific">Necator americanus</name>
    <name type="common">Human hookworm</name>
    <dbReference type="NCBI Taxonomy" id="51031"/>
    <lineage>
        <taxon>Eukaryota</taxon>
        <taxon>Metazoa</taxon>
        <taxon>Ecdysozoa</taxon>
        <taxon>Nematoda</taxon>
        <taxon>Chromadorea</taxon>
        <taxon>Rhabditida</taxon>
        <taxon>Rhabditina</taxon>
        <taxon>Rhabditomorpha</taxon>
        <taxon>Strongyloidea</taxon>
        <taxon>Ancylostomatidae</taxon>
        <taxon>Bunostominae</taxon>
        <taxon>Necator</taxon>
    </lineage>
</organism>
<sequence length="479" mass="55260">MGVASLGENRKYEDSCDRLAGLLSSIITQKSREQCLHRADGKVLIRYGTIRELGRWLIVAAYIRLQWRMVRQNALQDDDHQRSIITHFDALLDSLSTYEVSRKRKGKLTKFFHLWDQFKTEQTHRAPRGIYLWGTVGCGKTTLMDMFFDCCPFTEKERVHFHSFMQEMHKRMHALKLADAGERGSFDPVPHIVDEIMSRCKLLCFDEFQVTDIADAMILKRFFSLLFEEGLVVVATSNRPPKDLYKNGLQRHQFVPFIGVLQERCQTLSLDSGIDYRRIGSGDSESFFVRSEHCDVNQQCDRVFKQLVAQETDTIRSKVLNILGRNVEVKKCCGGVADIEFADWCERPCGAADYLVLSRVFHTIILRNVPVLTRSKLSEARRFITMIDTFYDQKVRLVVSADAPIDKVFQLAVEEVLDLSDSQRTLMDDLDVEEDGDSARANVFSGEEETFAYDRTVSRLFEMQNSQYWCARKPTSHSF</sequence>
<evidence type="ECO:0000313" key="4">
    <source>
        <dbReference type="EMBL" id="KAK6730922.1"/>
    </source>
</evidence>
<reference evidence="4 5" key="1">
    <citation type="submission" date="2023-08" db="EMBL/GenBank/DDBJ databases">
        <title>A Necator americanus chromosomal reference genome.</title>
        <authorList>
            <person name="Ilik V."/>
            <person name="Petrzelkova K.J."/>
            <person name="Pardy F."/>
            <person name="Fuh T."/>
            <person name="Niatou-Singa F.S."/>
            <person name="Gouil Q."/>
            <person name="Baker L."/>
            <person name="Ritchie M.E."/>
            <person name="Jex A.R."/>
            <person name="Gazzola D."/>
            <person name="Li H."/>
            <person name="Toshio Fujiwara R."/>
            <person name="Zhan B."/>
            <person name="Aroian R.V."/>
            <person name="Pafco B."/>
            <person name="Schwarz E.M."/>
        </authorList>
    </citation>
    <scope>NUCLEOTIDE SEQUENCE [LARGE SCALE GENOMIC DNA]</scope>
    <source>
        <strain evidence="4 5">Aroian</strain>
        <tissue evidence="4">Whole animal</tissue>
    </source>
</reference>
<dbReference type="Pfam" id="PF03969">
    <property type="entry name" value="AFG1_ATPase"/>
    <property type="match status" value="1"/>
</dbReference>
<keyword evidence="2" id="KW-0547">Nucleotide-binding</keyword>
<evidence type="ECO:0000256" key="3">
    <source>
        <dbReference type="ARBA" id="ARBA00022840"/>
    </source>
</evidence>
<accession>A0ABR1BX63</accession>
<dbReference type="SUPFAM" id="SSF52540">
    <property type="entry name" value="P-loop containing nucleoside triphosphate hydrolases"/>
    <property type="match status" value="1"/>
</dbReference>
<comment type="similarity">
    <text evidence="1">Belongs to the AFG1 ATPase family.</text>
</comment>
<evidence type="ECO:0008006" key="6">
    <source>
        <dbReference type="Google" id="ProtNLM"/>
    </source>
</evidence>
<dbReference type="Gene3D" id="3.40.50.300">
    <property type="entry name" value="P-loop containing nucleotide triphosphate hydrolases"/>
    <property type="match status" value="1"/>
</dbReference>
<dbReference type="Proteomes" id="UP001303046">
    <property type="component" value="Unassembled WGS sequence"/>
</dbReference>
<name>A0ABR1BX63_NECAM</name>
<dbReference type="InterPro" id="IPR005654">
    <property type="entry name" value="ATPase_AFG1-like"/>
</dbReference>
<protein>
    <recommendedName>
        <fullName evidence="6">ATPase, AFG1 family</fullName>
    </recommendedName>
</protein>
<comment type="caution">
    <text evidence="4">The sequence shown here is derived from an EMBL/GenBank/DDBJ whole genome shotgun (WGS) entry which is preliminary data.</text>
</comment>
<dbReference type="PANTHER" id="PTHR12169">
    <property type="entry name" value="ATPASE N2B"/>
    <property type="match status" value="1"/>
</dbReference>
<proteinExistence type="inferred from homology"/>
<gene>
    <name evidence="4" type="primary">Necator_chrI.g3541</name>
    <name evidence="4" type="ORF">RB195_007412</name>
</gene>
<evidence type="ECO:0000256" key="1">
    <source>
        <dbReference type="ARBA" id="ARBA00010322"/>
    </source>
</evidence>
<keyword evidence="3" id="KW-0067">ATP-binding</keyword>
<evidence type="ECO:0000313" key="5">
    <source>
        <dbReference type="Proteomes" id="UP001303046"/>
    </source>
</evidence>
<keyword evidence="5" id="KW-1185">Reference proteome</keyword>